<keyword evidence="6" id="KW-0653">Protein transport</keyword>
<feature type="region of interest" description="Disordered" evidence="10">
    <location>
        <begin position="104"/>
        <end position="128"/>
    </location>
</feature>
<keyword evidence="3" id="KW-0813">Transport</keyword>
<evidence type="ECO:0000256" key="2">
    <source>
        <dbReference type="ARBA" id="ARBA00006742"/>
    </source>
</evidence>
<sequence>MKFMENLFLATATPQGGMLGVFMPFLLMIVLFYIMMYIPEKKRKKKYGDMLSSLSLNDEIITKGGILGKVVNIQDTFIILETGPNRARIKLDKNGILSVLQSTSKEEDNIEKENKKDEENKEVGYKEN</sequence>
<protein>
    <submittedName>
        <fullName evidence="12">Protein translocase subunit yajC</fullName>
    </submittedName>
</protein>
<name>Q892A1_CLOTE</name>
<dbReference type="PANTHER" id="PTHR33909">
    <property type="entry name" value="SEC TRANSLOCON ACCESSORY COMPLEX SUBUNIT YAJC"/>
    <property type="match status" value="1"/>
</dbReference>
<keyword evidence="13" id="KW-1185">Reference proteome</keyword>
<dbReference type="STRING" id="212717.CTC_02208"/>
<keyword evidence="5 11" id="KW-0812">Transmembrane</keyword>
<dbReference type="KEGG" id="ctc:CTC_02208"/>
<evidence type="ECO:0000313" key="12">
    <source>
        <dbReference type="EMBL" id="AAO36694.1"/>
    </source>
</evidence>
<dbReference type="GO" id="GO:0005886">
    <property type="term" value="C:plasma membrane"/>
    <property type="evidence" value="ECO:0007669"/>
    <property type="project" value="UniProtKB-SubCell"/>
</dbReference>
<dbReference type="PRINTS" id="PR01853">
    <property type="entry name" value="YAJCTRNLCASE"/>
</dbReference>
<comment type="similarity">
    <text evidence="2">Belongs to the YajC family.</text>
</comment>
<evidence type="ECO:0000313" key="13">
    <source>
        <dbReference type="Proteomes" id="UP000001412"/>
    </source>
</evidence>
<evidence type="ECO:0000256" key="8">
    <source>
        <dbReference type="ARBA" id="ARBA00023010"/>
    </source>
</evidence>
<evidence type="ECO:0000256" key="6">
    <source>
        <dbReference type="ARBA" id="ARBA00022927"/>
    </source>
</evidence>
<feature type="transmembrane region" description="Helical" evidence="11">
    <location>
        <begin position="20"/>
        <end position="38"/>
    </location>
</feature>
<keyword evidence="4" id="KW-1003">Cell membrane</keyword>
<dbReference type="SMART" id="SM01323">
    <property type="entry name" value="YajC"/>
    <property type="match status" value="1"/>
</dbReference>
<dbReference type="AlphaFoldDB" id="Q892A1"/>
<dbReference type="Proteomes" id="UP000001412">
    <property type="component" value="Chromosome"/>
</dbReference>
<dbReference type="Pfam" id="PF02699">
    <property type="entry name" value="YajC"/>
    <property type="match status" value="1"/>
</dbReference>
<evidence type="ECO:0000256" key="11">
    <source>
        <dbReference type="SAM" id="Phobius"/>
    </source>
</evidence>
<evidence type="ECO:0000256" key="4">
    <source>
        <dbReference type="ARBA" id="ARBA00022475"/>
    </source>
</evidence>
<reference evidence="12 13" key="1">
    <citation type="journal article" date="2003" name="Proc. Natl. Acad. Sci. U.S.A.">
        <title>The genome sequence of Clostridium tetani, the causative agent of tetanus disease.</title>
        <authorList>
            <person name="Brueggemann H."/>
            <person name="Baumer S."/>
            <person name="Fricke W.F."/>
            <person name="Wiezer A."/>
            <person name="Liesegang H."/>
            <person name="Decker I."/>
            <person name="Herzberg C."/>
            <person name="Martinez-Arias R."/>
            <person name="Merkl R."/>
            <person name="Henne A."/>
            <person name="Gottschalk G."/>
        </authorList>
    </citation>
    <scope>NUCLEOTIDE SEQUENCE [LARGE SCALE GENOMIC DNA]</scope>
    <source>
        <strain evidence="13">Massachusetts / E88</strain>
    </source>
</reference>
<evidence type="ECO:0000256" key="7">
    <source>
        <dbReference type="ARBA" id="ARBA00022989"/>
    </source>
</evidence>
<dbReference type="GO" id="GO:0015031">
    <property type="term" value="P:protein transport"/>
    <property type="evidence" value="ECO:0007669"/>
    <property type="project" value="UniProtKB-KW"/>
</dbReference>
<keyword evidence="7 11" id="KW-1133">Transmembrane helix</keyword>
<dbReference type="PANTHER" id="PTHR33909:SF1">
    <property type="entry name" value="SEC TRANSLOCON ACCESSORY COMPLEX SUBUNIT YAJC"/>
    <property type="match status" value="1"/>
</dbReference>
<dbReference type="HOGENOM" id="CLU_116157_5_0_9"/>
<evidence type="ECO:0000256" key="5">
    <source>
        <dbReference type="ARBA" id="ARBA00022692"/>
    </source>
</evidence>
<evidence type="ECO:0000256" key="3">
    <source>
        <dbReference type="ARBA" id="ARBA00022448"/>
    </source>
</evidence>
<comment type="subcellular location">
    <subcellularLocation>
        <location evidence="1">Cell membrane</location>
        <topology evidence="1">Single-pass membrane protein</topology>
    </subcellularLocation>
</comment>
<evidence type="ECO:0000256" key="9">
    <source>
        <dbReference type="ARBA" id="ARBA00023136"/>
    </source>
</evidence>
<dbReference type="EMBL" id="AE015927">
    <property type="protein sequence ID" value="AAO36694.1"/>
    <property type="molecule type" value="Genomic_DNA"/>
</dbReference>
<dbReference type="NCBIfam" id="TIGR00739">
    <property type="entry name" value="yajC"/>
    <property type="match status" value="1"/>
</dbReference>
<proteinExistence type="inferred from homology"/>
<organism evidence="12 13">
    <name type="scientific">Clostridium tetani (strain Massachusetts / E88)</name>
    <dbReference type="NCBI Taxonomy" id="212717"/>
    <lineage>
        <taxon>Bacteria</taxon>
        <taxon>Bacillati</taxon>
        <taxon>Bacillota</taxon>
        <taxon>Clostridia</taxon>
        <taxon>Eubacteriales</taxon>
        <taxon>Clostridiaceae</taxon>
        <taxon>Clostridium</taxon>
    </lineage>
</organism>
<evidence type="ECO:0000256" key="1">
    <source>
        <dbReference type="ARBA" id="ARBA00004162"/>
    </source>
</evidence>
<gene>
    <name evidence="12" type="primary">yajC</name>
    <name evidence="12" type="ordered locus">CTC_02208</name>
</gene>
<evidence type="ECO:0000256" key="10">
    <source>
        <dbReference type="SAM" id="MobiDB-lite"/>
    </source>
</evidence>
<accession>Q892A1</accession>
<dbReference type="InterPro" id="IPR003849">
    <property type="entry name" value="Preprotein_translocase_YajC"/>
</dbReference>
<keyword evidence="9 11" id="KW-0472">Membrane</keyword>
<keyword evidence="8" id="KW-0811">Translocation</keyword>